<evidence type="ECO:0000256" key="4">
    <source>
        <dbReference type="ARBA" id="ARBA00023242"/>
    </source>
</evidence>
<feature type="compositionally biased region" description="Polar residues" evidence="6">
    <location>
        <begin position="749"/>
        <end position="759"/>
    </location>
</feature>
<feature type="compositionally biased region" description="Low complexity" evidence="6">
    <location>
        <begin position="586"/>
        <end position="604"/>
    </location>
</feature>
<dbReference type="PRINTS" id="PR00056">
    <property type="entry name" value="HSFDOMAIN"/>
</dbReference>
<feature type="domain" description="HSF-type DNA-binding" evidence="7">
    <location>
        <begin position="145"/>
        <end position="252"/>
    </location>
</feature>
<dbReference type="PANTHER" id="PTHR10015:SF427">
    <property type="entry name" value="HEAT SHOCK FACTOR PROTEIN"/>
    <property type="match status" value="1"/>
</dbReference>
<feature type="region of interest" description="Disordered" evidence="6">
    <location>
        <begin position="731"/>
        <end position="787"/>
    </location>
</feature>
<dbReference type="GO" id="GO:0005634">
    <property type="term" value="C:nucleus"/>
    <property type="evidence" value="ECO:0007669"/>
    <property type="project" value="UniProtKB-SubCell"/>
</dbReference>
<comment type="subcellular location">
    <subcellularLocation>
        <location evidence="1">Nucleus</location>
    </subcellularLocation>
</comment>
<accession>A0A5M8PJX0</accession>
<dbReference type="PANTHER" id="PTHR10015">
    <property type="entry name" value="HEAT SHOCK TRANSCRIPTION FACTOR"/>
    <property type="match status" value="1"/>
</dbReference>
<dbReference type="SUPFAM" id="SSF46785">
    <property type="entry name" value="Winged helix' DNA-binding domain"/>
    <property type="match status" value="1"/>
</dbReference>
<reference evidence="8 9" key="1">
    <citation type="submission" date="2019-09" db="EMBL/GenBank/DDBJ databases">
        <title>The hologenome of the rock-dwelling lichen Lasallia pustulata.</title>
        <authorList>
            <person name="Greshake Tzovaras B."/>
            <person name="Segers F."/>
            <person name="Bicker A."/>
            <person name="Dal Grande F."/>
            <person name="Otte J."/>
            <person name="Hankeln T."/>
            <person name="Schmitt I."/>
            <person name="Ebersberger I."/>
        </authorList>
    </citation>
    <scope>NUCLEOTIDE SEQUENCE [LARGE SCALE GENOMIC DNA]</scope>
    <source>
        <strain evidence="8">A1-1</strain>
    </source>
</reference>
<dbReference type="AlphaFoldDB" id="A0A5M8PJX0"/>
<feature type="region of interest" description="Disordered" evidence="6">
    <location>
        <begin position="1"/>
        <end position="86"/>
    </location>
</feature>
<dbReference type="InterPro" id="IPR036390">
    <property type="entry name" value="WH_DNA-bd_sf"/>
</dbReference>
<dbReference type="Gene3D" id="1.10.10.10">
    <property type="entry name" value="Winged helix-like DNA-binding domain superfamily/Winged helix DNA-binding domain"/>
    <property type="match status" value="1"/>
</dbReference>
<dbReference type="EMBL" id="VXIT01000010">
    <property type="protein sequence ID" value="KAA6409743.1"/>
    <property type="molecule type" value="Genomic_DNA"/>
</dbReference>
<comment type="similarity">
    <text evidence="2 5">Belongs to the HSF family.</text>
</comment>
<dbReference type="FunFam" id="1.10.10.10:FF:000173">
    <property type="entry name" value="Heat shock transcription factor Hsf1"/>
    <property type="match status" value="1"/>
</dbReference>
<feature type="region of interest" description="Disordered" evidence="6">
    <location>
        <begin position="584"/>
        <end position="617"/>
    </location>
</feature>
<keyword evidence="3" id="KW-0238">DNA-binding</keyword>
<protein>
    <recommendedName>
        <fullName evidence="7">HSF-type DNA-binding domain-containing protein</fullName>
    </recommendedName>
</protein>
<evidence type="ECO:0000256" key="1">
    <source>
        <dbReference type="ARBA" id="ARBA00004123"/>
    </source>
</evidence>
<comment type="caution">
    <text evidence="8">The sequence shown here is derived from an EMBL/GenBank/DDBJ whole genome shotgun (WGS) entry which is preliminary data.</text>
</comment>
<feature type="compositionally biased region" description="Polar residues" evidence="6">
    <location>
        <begin position="424"/>
        <end position="435"/>
    </location>
</feature>
<dbReference type="GO" id="GO:0003700">
    <property type="term" value="F:DNA-binding transcription factor activity"/>
    <property type="evidence" value="ECO:0007669"/>
    <property type="project" value="InterPro"/>
</dbReference>
<feature type="compositionally biased region" description="Basic residues" evidence="6">
    <location>
        <begin position="1"/>
        <end position="10"/>
    </location>
</feature>
<evidence type="ECO:0000313" key="8">
    <source>
        <dbReference type="EMBL" id="KAA6409743.1"/>
    </source>
</evidence>
<dbReference type="OrthoDB" id="60033at2759"/>
<evidence type="ECO:0000256" key="5">
    <source>
        <dbReference type="RuleBase" id="RU004020"/>
    </source>
</evidence>
<feature type="region of interest" description="Disordered" evidence="6">
    <location>
        <begin position="251"/>
        <end position="293"/>
    </location>
</feature>
<gene>
    <name evidence="8" type="ORF">FRX48_06355</name>
</gene>
<dbReference type="SMART" id="SM00415">
    <property type="entry name" value="HSF"/>
    <property type="match status" value="1"/>
</dbReference>
<sequence length="787" mass="84953">MPQAGSRKRPAPGASPIAEQPAMNYSTGASQLPNDQFLRWGQNPQMNGGSGYPDPTGSFSPNLYNNGMAQPQEKPTQTSNQLARSPANQQLVTRAGFSSANNEAWPEFGEDIAQQPADEAWLNDDEELERKALIAKREAQAKRKPIPPFVQKLSSFLDEPKNKDMIRWSDAGDSFIVLDEDEFAKTLIPELYKHNNYASFVRQLNMYGFHKKVGLSDNSMRSSEKKHKSPSEYYNPYFKRGRPNLLWLIQKPKTPQGKGSGKGGIKIKQEDRDGNADEEGDDAYEVESPAPPNQGYLEQNQNVRNGRHHLMIGQGGGLPQDELSAVHQELQQVRQQQQVISNAIAKIKREHEQLYGQAAAFQNWHDRHENSINAILTFLATIYNKSLEGNGAQNFASMFAGALPNDTKPSGNVVDVGDYGDQDAGSNTSHGQMQQRYRRQPLLLKAPPQNGQIQSASPSPAASTDSPRQRPQTSAYAAAPQLTTNCYANQSVSPAQSGAVQELFDQDVFNGSSESPRVSTNSEGQIPERDIMALINSANANNTNFPSTHMDFPTALTHLETADGSSPLTQNQRNDVLRLIANGSANENSPSTHNNINNNNALTSPNPPPMPNLSDLPFSRSELNVIYKTQKDQNSKITQLTNLLQPLSPSGSIPGIGPDTHAYNASDPLDLDQIFNSGDYFADAPNGGAAAEAAEFDFGPDPDDCLRDFELFDDPMGVGEAGAGFAADGTGGLGGAGAGTDALGGTVESLASSETTSPAGTVVEGEEAGGVVAGRGEEEEEEEGVGR</sequence>
<feature type="compositionally biased region" description="Polar residues" evidence="6">
    <location>
        <begin position="23"/>
        <end position="34"/>
    </location>
</feature>
<evidence type="ECO:0000256" key="6">
    <source>
        <dbReference type="SAM" id="MobiDB-lite"/>
    </source>
</evidence>
<feature type="compositionally biased region" description="Acidic residues" evidence="6">
    <location>
        <begin position="276"/>
        <end position="285"/>
    </location>
</feature>
<evidence type="ECO:0000313" key="9">
    <source>
        <dbReference type="Proteomes" id="UP000324767"/>
    </source>
</evidence>
<keyword evidence="4" id="KW-0539">Nucleus</keyword>
<dbReference type="GO" id="GO:0043565">
    <property type="term" value="F:sequence-specific DNA binding"/>
    <property type="evidence" value="ECO:0007669"/>
    <property type="project" value="InterPro"/>
</dbReference>
<feature type="compositionally biased region" description="Polar residues" evidence="6">
    <location>
        <begin position="57"/>
        <end position="86"/>
    </location>
</feature>
<proteinExistence type="inferred from homology"/>
<organism evidence="8 9">
    <name type="scientific">Lasallia pustulata</name>
    <dbReference type="NCBI Taxonomy" id="136370"/>
    <lineage>
        <taxon>Eukaryota</taxon>
        <taxon>Fungi</taxon>
        <taxon>Dikarya</taxon>
        <taxon>Ascomycota</taxon>
        <taxon>Pezizomycotina</taxon>
        <taxon>Lecanoromycetes</taxon>
        <taxon>OSLEUM clade</taxon>
        <taxon>Umbilicariomycetidae</taxon>
        <taxon>Umbilicariales</taxon>
        <taxon>Umbilicariaceae</taxon>
        <taxon>Lasallia</taxon>
    </lineage>
</organism>
<dbReference type="Pfam" id="PF00447">
    <property type="entry name" value="HSF_DNA-bind"/>
    <property type="match status" value="1"/>
</dbReference>
<feature type="region of interest" description="Disordered" evidence="6">
    <location>
        <begin position="448"/>
        <end position="475"/>
    </location>
</feature>
<dbReference type="InterPro" id="IPR036388">
    <property type="entry name" value="WH-like_DNA-bd_sf"/>
</dbReference>
<name>A0A5M8PJX0_9LECA</name>
<evidence type="ECO:0000256" key="2">
    <source>
        <dbReference type="ARBA" id="ARBA00006403"/>
    </source>
</evidence>
<evidence type="ECO:0000256" key="3">
    <source>
        <dbReference type="ARBA" id="ARBA00023125"/>
    </source>
</evidence>
<evidence type="ECO:0000259" key="7">
    <source>
        <dbReference type="SMART" id="SM00415"/>
    </source>
</evidence>
<feature type="compositionally biased region" description="Acidic residues" evidence="6">
    <location>
        <begin position="777"/>
        <end position="787"/>
    </location>
</feature>
<dbReference type="InterPro" id="IPR000232">
    <property type="entry name" value="HSF_DNA-bd"/>
</dbReference>
<feature type="compositionally biased region" description="Low complexity" evidence="6">
    <location>
        <begin position="455"/>
        <end position="466"/>
    </location>
</feature>
<feature type="region of interest" description="Disordered" evidence="6">
    <location>
        <begin position="411"/>
        <end position="435"/>
    </location>
</feature>
<dbReference type="Proteomes" id="UP000324767">
    <property type="component" value="Unassembled WGS sequence"/>
</dbReference>
<feature type="region of interest" description="Disordered" evidence="6">
    <location>
        <begin position="216"/>
        <end position="236"/>
    </location>
</feature>